<sequence length="312" mass="33606">MSDSRPVVLVGQPLLAPLLPILRPLYDVWPLWEDEGARRCAEARAIVWAGEFPLAPTLLDIMPQLGLIACFTVGYDGVDLMEADRRGIAVTHGADANAEDVADHAIGLMLSHRRGIVEGDRLLRAGLWIAGPERLSHSLAEARLGVVGMGHIGQAVARRAEAMRMQIGWWGPRDKPTLPWPRSESLNALARDSDILLVAARADSGNRGMIDAGVMDALGPDGLLVNVARGQLVDEPALRQALRQRKLGGAALDVFQHEPTPADIWADVPNCVLTPHMGGATHEAVARMTGMVLANLEAFFAGEALPNRVRPD</sequence>
<dbReference type="InterPro" id="IPR006139">
    <property type="entry name" value="D-isomer_2_OHA_DH_cat_dom"/>
</dbReference>
<comment type="similarity">
    <text evidence="3">Belongs to the D-isomer specific 2-hydroxyacid dehydrogenase family.</text>
</comment>
<dbReference type="InterPro" id="IPR036291">
    <property type="entry name" value="NAD(P)-bd_dom_sf"/>
</dbReference>
<dbReference type="Proteomes" id="UP001203512">
    <property type="component" value="Unassembled WGS sequence"/>
</dbReference>
<dbReference type="Pfam" id="PF00389">
    <property type="entry name" value="2-Hacid_dh"/>
    <property type="match status" value="1"/>
</dbReference>
<evidence type="ECO:0000256" key="2">
    <source>
        <dbReference type="ARBA" id="ARBA00023027"/>
    </source>
</evidence>
<evidence type="ECO:0000259" key="5">
    <source>
        <dbReference type="Pfam" id="PF02826"/>
    </source>
</evidence>
<organism evidence="6 7">
    <name type="scientific">Sphingobium agri</name>
    <dbReference type="NCBI Taxonomy" id="2933566"/>
    <lineage>
        <taxon>Bacteria</taxon>
        <taxon>Pseudomonadati</taxon>
        <taxon>Pseudomonadota</taxon>
        <taxon>Alphaproteobacteria</taxon>
        <taxon>Sphingomonadales</taxon>
        <taxon>Sphingomonadaceae</taxon>
        <taxon>Sphingobium</taxon>
    </lineage>
</organism>
<dbReference type="EMBL" id="JALKHS010000008">
    <property type="protein sequence ID" value="MCK0532155.1"/>
    <property type="molecule type" value="Genomic_DNA"/>
</dbReference>
<dbReference type="PANTHER" id="PTHR10996">
    <property type="entry name" value="2-HYDROXYACID DEHYDROGENASE-RELATED"/>
    <property type="match status" value="1"/>
</dbReference>
<reference evidence="6 7" key="1">
    <citation type="submission" date="2022-04" db="EMBL/GenBank/DDBJ databases">
        <authorList>
            <person name="Huq M.A."/>
        </authorList>
    </citation>
    <scope>NUCLEOTIDE SEQUENCE [LARGE SCALE GENOMIC DNA]</scope>
    <source>
        <strain evidence="6 7">MAH-33</strain>
    </source>
</reference>
<proteinExistence type="inferred from homology"/>
<evidence type="ECO:0000256" key="1">
    <source>
        <dbReference type="ARBA" id="ARBA00023002"/>
    </source>
</evidence>
<protein>
    <submittedName>
        <fullName evidence="6">2-hydroxyacid dehydrogenase</fullName>
    </submittedName>
</protein>
<evidence type="ECO:0000259" key="4">
    <source>
        <dbReference type="Pfam" id="PF00389"/>
    </source>
</evidence>
<evidence type="ECO:0000313" key="6">
    <source>
        <dbReference type="EMBL" id="MCK0532155.1"/>
    </source>
</evidence>
<dbReference type="SUPFAM" id="SSF51735">
    <property type="entry name" value="NAD(P)-binding Rossmann-fold domains"/>
    <property type="match status" value="1"/>
</dbReference>
<dbReference type="InterPro" id="IPR006140">
    <property type="entry name" value="D-isomer_DH_NAD-bd"/>
</dbReference>
<keyword evidence="1 3" id="KW-0560">Oxidoreductase</keyword>
<feature type="domain" description="D-isomer specific 2-hydroxyacid dehydrogenase NAD-binding" evidence="5">
    <location>
        <begin position="106"/>
        <end position="278"/>
    </location>
</feature>
<evidence type="ECO:0000313" key="7">
    <source>
        <dbReference type="Proteomes" id="UP001203512"/>
    </source>
</evidence>
<dbReference type="Gene3D" id="3.40.50.720">
    <property type="entry name" value="NAD(P)-binding Rossmann-like Domain"/>
    <property type="match status" value="2"/>
</dbReference>
<dbReference type="InterPro" id="IPR050223">
    <property type="entry name" value="D-isomer_2-hydroxyacid_DH"/>
</dbReference>
<name>A0ABT0DYF8_9SPHN</name>
<gene>
    <name evidence="6" type="ORF">MU848_11245</name>
</gene>
<dbReference type="SUPFAM" id="SSF52283">
    <property type="entry name" value="Formate/glycerate dehydrogenase catalytic domain-like"/>
    <property type="match status" value="1"/>
</dbReference>
<accession>A0ABT0DYF8</accession>
<keyword evidence="2" id="KW-0520">NAD</keyword>
<comment type="caution">
    <text evidence="6">The sequence shown here is derived from an EMBL/GenBank/DDBJ whole genome shotgun (WGS) entry which is preliminary data.</text>
</comment>
<feature type="domain" description="D-isomer specific 2-hydroxyacid dehydrogenase catalytic" evidence="4">
    <location>
        <begin position="33"/>
        <end position="309"/>
    </location>
</feature>
<dbReference type="CDD" id="cd12156">
    <property type="entry name" value="HPPR"/>
    <property type="match status" value="1"/>
</dbReference>
<dbReference type="PANTHER" id="PTHR10996:SF178">
    <property type="entry name" value="2-HYDROXYACID DEHYDROGENASE YGL185C-RELATED"/>
    <property type="match status" value="1"/>
</dbReference>
<evidence type="ECO:0000256" key="3">
    <source>
        <dbReference type="RuleBase" id="RU003719"/>
    </source>
</evidence>
<dbReference type="Pfam" id="PF02826">
    <property type="entry name" value="2-Hacid_dh_C"/>
    <property type="match status" value="1"/>
</dbReference>
<dbReference type="RefSeq" id="WP_247231981.1">
    <property type="nucleotide sequence ID" value="NZ_JALKHS010000008.1"/>
</dbReference>
<keyword evidence="7" id="KW-1185">Reference proteome</keyword>